<evidence type="ECO:0000256" key="10">
    <source>
        <dbReference type="ARBA" id="ARBA00049503"/>
    </source>
</evidence>
<evidence type="ECO:0000256" key="4">
    <source>
        <dbReference type="ARBA" id="ARBA00021658"/>
    </source>
</evidence>
<dbReference type="PRINTS" id="PR01001">
    <property type="entry name" value="FADG3PDH"/>
</dbReference>
<evidence type="ECO:0000256" key="6">
    <source>
        <dbReference type="ARBA" id="ARBA00022798"/>
    </source>
</evidence>
<dbReference type="GO" id="GO:0004368">
    <property type="term" value="F:glycerol-3-phosphate dehydrogenase (quinone) activity"/>
    <property type="evidence" value="ECO:0007669"/>
    <property type="project" value="InterPro"/>
</dbReference>
<gene>
    <name evidence="14" type="primary">glpO</name>
    <name evidence="14" type="ORF">FEZ33_09280</name>
</gene>
<evidence type="ECO:0000256" key="7">
    <source>
        <dbReference type="ARBA" id="ARBA00022827"/>
    </source>
</evidence>
<dbReference type="InterPro" id="IPR006076">
    <property type="entry name" value="FAD-dep_OxRdtase"/>
</dbReference>
<dbReference type="InterPro" id="IPR038299">
    <property type="entry name" value="DAO_C_sf"/>
</dbReference>
<sequence length="611" mass="68038">MAVLSYRSRSEVIEQLQADTFDLVIIGGGITGAGLAVQAAASGMKTALLEMQDFSEGTSSRSTKLVHGGLRYLKQFDVEVVSETVQERAVVQGIAPHIPKPDPMLLPLYDEPGASFSQLELEVAMDLYDRLAGVEETDFANKLLTREEVIERQPNLAKENLIGGGFYLDYRNNDARLVIENIKQAHEDGAAVLSRAKVTGFEYNNQQRIQSVVVKDMLSQESFKVKSQLVINATGPWSDTIRALDTEVDTTPQMRPTKGIHLVVDAKKLPVNSPVYFDSGEGDKRMVFVLPRETKTYFGTTDTDYDGDLKHPQVSLHDVEYLLEIVNRRFPDAKITIDDIEASWAGLRPLISGNSGLDYNGGHNGALSDESFDELALLFTEYNEGRVPRAEVEKGIRDANRNNAESGNDPSAISRGSDLSVSESGLLTLAGGKITDYRKMAEGAMKVIIDTLNKKTDREFTLIDSKAYQVSGGHFDKMRVDKSIADFAKLYEEAGLNSEEADYLANLYGSNAKRVLEYLDQAKEYADKLSLPVKDAMSLLYAIHEEANLTSEDFFLRRTNYMLFRTDEMHPLVDPVQAIITEELELSSEESERQAKELEESMREHALEDLK</sequence>
<feature type="domain" description="FAD dependent oxidoreductase" evidence="12">
    <location>
        <begin position="22"/>
        <end position="359"/>
    </location>
</feature>
<protein>
    <recommendedName>
        <fullName evidence="4">Alpha-glycerophosphate oxidase</fullName>
        <ecNumber evidence="3">1.1.3.21</ecNumber>
    </recommendedName>
    <alternativeName>
        <fullName evidence="9">Glycerol-3-phosphate oxidase</fullName>
    </alternativeName>
</protein>
<dbReference type="SUPFAM" id="SSF51905">
    <property type="entry name" value="FAD/NAD(P)-binding domain"/>
    <property type="match status" value="1"/>
</dbReference>
<dbReference type="AlphaFoldDB" id="A0A5R9DUK5"/>
<dbReference type="EC" id="1.1.3.21" evidence="3"/>
<feature type="region of interest" description="Disordered" evidence="11">
    <location>
        <begin position="395"/>
        <end position="417"/>
    </location>
</feature>
<dbReference type="GO" id="GO:0006071">
    <property type="term" value="P:glycerol metabolic process"/>
    <property type="evidence" value="ECO:0007669"/>
    <property type="project" value="UniProtKB-KW"/>
</dbReference>
<evidence type="ECO:0000256" key="9">
    <source>
        <dbReference type="ARBA" id="ARBA00032349"/>
    </source>
</evidence>
<evidence type="ECO:0000259" key="13">
    <source>
        <dbReference type="Pfam" id="PF16901"/>
    </source>
</evidence>
<dbReference type="InterPro" id="IPR000447">
    <property type="entry name" value="G3P_DH_FAD-dep"/>
</dbReference>
<dbReference type="RefSeq" id="WP_138405106.1">
    <property type="nucleotide sequence ID" value="NZ_VBSP01000037.1"/>
</dbReference>
<comment type="similarity">
    <text evidence="2">Belongs to the FAD-dependent glycerol-3-phosphate dehydrogenase family.</text>
</comment>
<dbReference type="GO" id="GO:0004369">
    <property type="term" value="F:glycerol-3-phosphate oxidase activity"/>
    <property type="evidence" value="ECO:0007669"/>
    <property type="project" value="UniProtKB-EC"/>
</dbReference>
<feature type="region of interest" description="Disordered" evidence="11">
    <location>
        <begin position="585"/>
        <end position="611"/>
    </location>
</feature>
<reference evidence="14 15" key="1">
    <citation type="submission" date="2019-05" db="EMBL/GenBank/DDBJ databases">
        <title>The metagenome of a microbial culture collection derived from dairy environment covers the genomic content of the human microbiome.</title>
        <authorList>
            <person name="Roder T."/>
            <person name="Wuthrich D."/>
            <person name="Sattari Z."/>
            <person name="Von Ah U."/>
            <person name="Bar C."/>
            <person name="Ronchi F."/>
            <person name="Macpherson A.J."/>
            <person name="Ganal-Vonarburg S.C."/>
            <person name="Bruggmann R."/>
            <person name="Vergeres G."/>
        </authorList>
    </citation>
    <scope>NUCLEOTIDE SEQUENCE [LARGE SCALE GENOMIC DNA]</scope>
    <source>
        <strain evidence="14 15">FAM 24227</strain>
    </source>
</reference>
<evidence type="ECO:0000256" key="3">
    <source>
        <dbReference type="ARBA" id="ARBA00013104"/>
    </source>
</evidence>
<comment type="cofactor">
    <cofactor evidence="1">
        <name>FAD</name>
        <dbReference type="ChEBI" id="CHEBI:57692"/>
    </cofactor>
</comment>
<keyword evidence="6" id="KW-0319">Glycerol metabolism</keyword>
<proteinExistence type="inferred from homology"/>
<evidence type="ECO:0000259" key="12">
    <source>
        <dbReference type="Pfam" id="PF01266"/>
    </source>
</evidence>
<keyword evidence="5" id="KW-0285">Flavoprotein</keyword>
<keyword evidence="7" id="KW-0274">FAD</keyword>
<dbReference type="Gene3D" id="1.10.8.870">
    <property type="entry name" value="Alpha-glycerophosphate oxidase, cap domain"/>
    <property type="match status" value="1"/>
</dbReference>
<dbReference type="Gene3D" id="3.30.9.10">
    <property type="entry name" value="D-Amino Acid Oxidase, subunit A, domain 2"/>
    <property type="match status" value="1"/>
</dbReference>
<evidence type="ECO:0000256" key="2">
    <source>
        <dbReference type="ARBA" id="ARBA00007330"/>
    </source>
</evidence>
<dbReference type="InterPro" id="IPR031656">
    <property type="entry name" value="DAO_C"/>
</dbReference>
<feature type="compositionally biased region" description="Polar residues" evidence="11">
    <location>
        <begin position="401"/>
        <end position="411"/>
    </location>
</feature>
<dbReference type="Pfam" id="PF01266">
    <property type="entry name" value="DAO"/>
    <property type="match status" value="1"/>
</dbReference>
<dbReference type="SUPFAM" id="SSF54373">
    <property type="entry name" value="FAD-linked reductases, C-terminal domain"/>
    <property type="match status" value="1"/>
</dbReference>
<dbReference type="InterPro" id="IPR036188">
    <property type="entry name" value="FAD/NAD-bd_sf"/>
</dbReference>
<feature type="compositionally biased region" description="Basic and acidic residues" evidence="11">
    <location>
        <begin position="590"/>
        <end position="611"/>
    </location>
</feature>
<dbReference type="PANTHER" id="PTHR11985:SF35">
    <property type="entry name" value="ANAEROBIC GLYCEROL-3-PHOSPHATE DEHYDROGENASE SUBUNIT A"/>
    <property type="match status" value="1"/>
</dbReference>
<name>A0A5R9DUK5_9LACT</name>
<comment type="caution">
    <text evidence="14">The sequence shown here is derived from an EMBL/GenBank/DDBJ whole genome shotgun (WGS) entry which is preliminary data.</text>
</comment>
<dbReference type="Gene3D" id="3.50.50.60">
    <property type="entry name" value="FAD/NAD(P)-binding domain"/>
    <property type="match status" value="1"/>
</dbReference>
<organism evidence="14 15">
    <name type="scientific">Ruoffia tabacinasalis</name>
    <dbReference type="NCBI Taxonomy" id="87458"/>
    <lineage>
        <taxon>Bacteria</taxon>
        <taxon>Bacillati</taxon>
        <taxon>Bacillota</taxon>
        <taxon>Bacilli</taxon>
        <taxon>Lactobacillales</taxon>
        <taxon>Aerococcaceae</taxon>
        <taxon>Ruoffia</taxon>
    </lineage>
</organism>
<dbReference type="Proteomes" id="UP000306420">
    <property type="component" value="Unassembled WGS sequence"/>
</dbReference>
<dbReference type="PROSITE" id="PS00977">
    <property type="entry name" value="FAD_G3PDH_1"/>
    <property type="match status" value="1"/>
</dbReference>
<feature type="domain" description="Alpha-glycerophosphate oxidase C-terminal" evidence="13">
    <location>
        <begin position="467"/>
        <end position="590"/>
    </location>
</feature>
<accession>A0A5R9DUK5</accession>
<dbReference type="GO" id="GO:0046168">
    <property type="term" value="P:glycerol-3-phosphate catabolic process"/>
    <property type="evidence" value="ECO:0007669"/>
    <property type="project" value="TreeGrafter"/>
</dbReference>
<dbReference type="PANTHER" id="PTHR11985">
    <property type="entry name" value="GLYCEROL-3-PHOSPHATE DEHYDROGENASE"/>
    <property type="match status" value="1"/>
</dbReference>
<evidence type="ECO:0000256" key="11">
    <source>
        <dbReference type="SAM" id="MobiDB-lite"/>
    </source>
</evidence>
<evidence type="ECO:0000256" key="5">
    <source>
        <dbReference type="ARBA" id="ARBA00022630"/>
    </source>
</evidence>
<comment type="catalytic activity">
    <reaction evidence="10">
        <text>sn-glycerol 3-phosphate + O2 = dihydroxyacetone phosphate + H2O2</text>
        <dbReference type="Rhea" id="RHEA:18369"/>
        <dbReference type="ChEBI" id="CHEBI:15379"/>
        <dbReference type="ChEBI" id="CHEBI:16240"/>
        <dbReference type="ChEBI" id="CHEBI:57597"/>
        <dbReference type="ChEBI" id="CHEBI:57642"/>
        <dbReference type="EC" id="1.1.3.21"/>
    </reaction>
</comment>
<dbReference type="OrthoDB" id="9766796at2"/>
<evidence type="ECO:0000256" key="8">
    <source>
        <dbReference type="ARBA" id="ARBA00023002"/>
    </source>
</evidence>
<evidence type="ECO:0000256" key="1">
    <source>
        <dbReference type="ARBA" id="ARBA00001974"/>
    </source>
</evidence>
<dbReference type="NCBIfam" id="NF033461">
    <property type="entry name" value="glycerol3P_ox_1"/>
    <property type="match status" value="1"/>
</dbReference>
<evidence type="ECO:0000313" key="14">
    <source>
        <dbReference type="EMBL" id="TLQ40136.1"/>
    </source>
</evidence>
<evidence type="ECO:0000313" key="15">
    <source>
        <dbReference type="Proteomes" id="UP000306420"/>
    </source>
</evidence>
<keyword evidence="8" id="KW-0560">Oxidoreductase</keyword>
<dbReference type="EMBL" id="VBSP01000037">
    <property type="protein sequence ID" value="TLQ40136.1"/>
    <property type="molecule type" value="Genomic_DNA"/>
</dbReference>
<dbReference type="Pfam" id="PF16901">
    <property type="entry name" value="DAO_C"/>
    <property type="match status" value="1"/>
</dbReference>